<accession>A0ABR4CFR0</accession>
<keyword evidence="3" id="KW-1185">Reference proteome</keyword>
<dbReference type="Pfam" id="PF04032">
    <property type="entry name" value="Rpr2"/>
    <property type="match status" value="1"/>
</dbReference>
<dbReference type="EMBL" id="JAZHXI010000008">
    <property type="protein sequence ID" value="KAL2068808.1"/>
    <property type="molecule type" value="Genomic_DNA"/>
</dbReference>
<comment type="caution">
    <text evidence="2">The sequence shown here is derived from an EMBL/GenBank/DDBJ whole genome shotgun (WGS) entry which is preliminary data.</text>
</comment>
<reference evidence="2 3" key="1">
    <citation type="journal article" date="2024" name="Commun. Biol.">
        <title>Comparative genomic analysis of thermophilic fungi reveals convergent evolutionary adaptations and gene losses.</title>
        <authorList>
            <person name="Steindorff A.S."/>
            <person name="Aguilar-Pontes M.V."/>
            <person name="Robinson A.J."/>
            <person name="Andreopoulos B."/>
            <person name="LaButti K."/>
            <person name="Kuo A."/>
            <person name="Mondo S."/>
            <person name="Riley R."/>
            <person name="Otillar R."/>
            <person name="Haridas S."/>
            <person name="Lipzen A."/>
            <person name="Grimwood J."/>
            <person name="Schmutz J."/>
            <person name="Clum A."/>
            <person name="Reid I.D."/>
            <person name="Moisan M.C."/>
            <person name="Butler G."/>
            <person name="Nguyen T.T.M."/>
            <person name="Dewar K."/>
            <person name="Conant G."/>
            <person name="Drula E."/>
            <person name="Henrissat B."/>
            <person name="Hansel C."/>
            <person name="Singer S."/>
            <person name="Hutchinson M.I."/>
            <person name="de Vries R.P."/>
            <person name="Natvig D.O."/>
            <person name="Powell A.J."/>
            <person name="Tsang A."/>
            <person name="Grigoriev I.V."/>
        </authorList>
    </citation>
    <scope>NUCLEOTIDE SEQUENCE [LARGE SCALE GENOMIC DNA]</scope>
    <source>
        <strain evidence="2 3">CBS 494.80</strain>
    </source>
</reference>
<feature type="compositionally biased region" description="Polar residues" evidence="1">
    <location>
        <begin position="123"/>
        <end position="142"/>
    </location>
</feature>
<gene>
    <name evidence="2" type="ORF">VTL71DRAFT_15146</name>
</gene>
<proteinExistence type="predicted"/>
<feature type="region of interest" description="Disordered" evidence="1">
    <location>
        <begin position="123"/>
        <end position="158"/>
    </location>
</feature>
<name>A0ABR4CFR0_9HELO</name>
<evidence type="ECO:0000256" key="1">
    <source>
        <dbReference type="SAM" id="MobiDB-lite"/>
    </source>
</evidence>
<protein>
    <submittedName>
        <fullName evidence="2">Uncharacterized protein</fullName>
    </submittedName>
</protein>
<dbReference type="PANTHER" id="PTHR14742">
    <property type="entry name" value="RIBONUCLEASE P SUBUNIT P21"/>
    <property type="match status" value="1"/>
</dbReference>
<dbReference type="InterPro" id="IPR007175">
    <property type="entry name" value="Rpr2/Snm1/Rpp21"/>
</dbReference>
<dbReference type="PANTHER" id="PTHR14742:SF3">
    <property type="entry name" value="RIBONUCLEASE MRP PROTEIN SUBUNIT SNM1"/>
    <property type="match status" value="1"/>
</dbReference>
<dbReference type="Proteomes" id="UP001595075">
    <property type="component" value="Unassembled WGS sequence"/>
</dbReference>
<evidence type="ECO:0000313" key="3">
    <source>
        <dbReference type="Proteomes" id="UP001595075"/>
    </source>
</evidence>
<organism evidence="2 3">
    <name type="scientific">Oculimacula yallundae</name>
    <dbReference type="NCBI Taxonomy" id="86028"/>
    <lineage>
        <taxon>Eukaryota</taxon>
        <taxon>Fungi</taxon>
        <taxon>Dikarya</taxon>
        <taxon>Ascomycota</taxon>
        <taxon>Pezizomycotina</taxon>
        <taxon>Leotiomycetes</taxon>
        <taxon>Helotiales</taxon>
        <taxon>Ploettnerulaceae</taxon>
        <taxon>Oculimacula</taxon>
    </lineage>
</organism>
<evidence type="ECO:0000313" key="2">
    <source>
        <dbReference type="EMBL" id="KAL2068808.1"/>
    </source>
</evidence>
<sequence>MDPPELSARLRYLNHSAHLLATTSPATSRYLMSRHNALIYDSKIELSEAQKRKACGACGTIMILGWEATLEGEERSKKRNTQKKLEVENQPRAMVYTCATCSKKTRFLTGISKPARRIRTAMNSQPISSHPAPQSQSQTSDTKAPLKTGAKRKSRKKGVLDAILAKNQATKALSSGFGLDLSDFMKKS</sequence>
<dbReference type="Gene3D" id="6.20.50.20">
    <property type="match status" value="1"/>
</dbReference>